<sequence length="106" mass="11848">MDVNNEFSFIGGMTSDFLNYNQISLTAFSGVNLDTSPGVILKLATLFIMYFVAISSLVLLSPLRKKEFFFETDDSCRCGQLVIPFTHMLETSKGRRDGTFLQSTSL</sequence>
<name>A0A4Y2EE56_ARAVE</name>
<dbReference type="AlphaFoldDB" id="A0A4Y2EE56"/>
<evidence type="ECO:0000313" key="2">
    <source>
        <dbReference type="EMBL" id="GBM26124.1"/>
    </source>
</evidence>
<proteinExistence type="predicted"/>
<gene>
    <name evidence="2" type="ORF">AVEN_87277_1</name>
</gene>
<protein>
    <submittedName>
        <fullName evidence="2">Uncharacterized protein</fullName>
    </submittedName>
</protein>
<dbReference type="EMBL" id="BGPR01000554">
    <property type="protein sequence ID" value="GBM26124.1"/>
    <property type="molecule type" value="Genomic_DNA"/>
</dbReference>
<comment type="caution">
    <text evidence="2">The sequence shown here is derived from an EMBL/GenBank/DDBJ whole genome shotgun (WGS) entry which is preliminary data.</text>
</comment>
<keyword evidence="1" id="KW-0472">Membrane</keyword>
<evidence type="ECO:0000256" key="1">
    <source>
        <dbReference type="SAM" id="Phobius"/>
    </source>
</evidence>
<accession>A0A4Y2EE56</accession>
<organism evidence="2 3">
    <name type="scientific">Araneus ventricosus</name>
    <name type="common">Orbweaver spider</name>
    <name type="synonym">Epeira ventricosa</name>
    <dbReference type="NCBI Taxonomy" id="182803"/>
    <lineage>
        <taxon>Eukaryota</taxon>
        <taxon>Metazoa</taxon>
        <taxon>Ecdysozoa</taxon>
        <taxon>Arthropoda</taxon>
        <taxon>Chelicerata</taxon>
        <taxon>Arachnida</taxon>
        <taxon>Araneae</taxon>
        <taxon>Araneomorphae</taxon>
        <taxon>Entelegynae</taxon>
        <taxon>Araneoidea</taxon>
        <taxon>Araneidae</taxon>
        <taxon>Araneus</taxon>
    </lineage>
</organism>
<feature type="transmembrane region" description="Helical" evidence="1">
    <location>
        <begin position="39"/>
        <end position="60"/>
    </location>
</feature>
<dbReference type="Proteomes" id="UP000499080">
    <property type="component" value="Unassembled WGS sequence"/>
</dbReference>
<reference evidence="2 3" key="1">
    <citation type="journal article" date="2019" name="Sci. Rep.">
        <title>Orb-weaving spider Araneus ventricosus genome elucidates the spidroin gene catalogue.</title>
        <authorList>
            <person name="Kono N."/>
            <person name="Nakamura H."/>
            <person name="Ohtoshi R."/>
            <person name="Moran D.A.P."/>
            <person name="Shinohara A."/>
            <person name="Yoshida Y."/>
            <person name="Fujiwara M."/>
            <person name="Mori M."/>
            <person name="Tomita M."/>
            <person name="Arakawa K."/>
        </authorList>
    </citation>
    <scope>NUCLEOTIDE SEQUENCE [LARGE SCALE GENOMIC DNA]</scope>
</reference>
<evidence type="ECO:0000313" key="3">
    <source>
        <dbReference type="Proteomes" id="UP000499080"/>
    </source>
</evidence>
<keyword evidence="1" id="KW-1133">Transmembrane helix</keyword>
<keyword evidence="1" id="KW-0812">Transmembrane</keyword>
<keyword evidence="3" id="KW-1185">Reference proteome</keyword>